<comment type="caution">
    <text evidence="2">The sequence shown here is derived from an EMBL/GenBank/DDBJ whole genome shotgun (WGS) entry which is preliminary data.</text>
</comment>
<dbReference type="EMBL" id="ATFF01000006">
    <property type="protein sequence ID" value="EPF30766.1"/>
    <property type="molecule type" value="Genomic_DNA"/>
</dbReference>
<feature type="domain" description="NAD glycohydrolase translocation F5/8 type C" evidence="1">
    <location>
        <begin position="140"/>
        <end position="285"/>
    </location>
</feature>
<reference evidence="2 3" key="1">
    <citation type="submission" date="2013-04" db="EMBL/GenBank/DDBJ databases">
        <title>The Genome Sequence of Treponema maltophilum ATCC 51939.</title>
        <authorList>
            <consortium name="The Broad Institute Genomics Platform"/>
            <person name="Earl A."/>
            <person name="Ward D."/>
            <person name="Feldgarden M."/>
            <person name="Gevers D."/>
            <person name="Leonetti C."/>
            <person name="Blanton J.M."/>
            <person name="Dewhirst F.E."/>
            <person name="Izard J."/>
            <person name="Walker B."/>
            <person name="Young S."/>
            <person name="Zeng Q."/>
            <person name="Gargeya S."/>
            <person name="Fitzgerald M."/>
            <person name="Haas B."/>
            <person name="Abouelleil A."/>
            <person name="Allen A.W."/>
            <person name="Alvarado L."/>
            <person name="Arachchi H.M."/>
            <person name="Berlin A.M."/>
            <person name="Chapman S.B."/>
            <person name="Gainer-Dewar J."/>
            <person name="Goldberg J."/>
            <person name="Griggs A."/>
            <person name="Gujja S."/>
            <person name="Hansen M."/>
            <person name="Howarth C."/>
            <person name="Imamovic A."/>
            <person name="Ireland A."/>
            <person name="Larimer J."/>
            <person name="McCowan C."/>
            <person name="Murphy C."/>
            <person name="Pearson M."/>
            <person name="Poon T.W."/>
            <person name="Priest M."/>
            <person name="Roberts A."/>
            <person name="Saif S."/>
            <person name="Shea T."/>
            <person name="Sisk P."/>
            <person name="Sykes S."/>
            <person name="Wortman J."/>
            <person name="Nusbaum C."/>
            <person name="Birren B."/>
        </authorList>
    </citation>
    <scope>NUCLEOTIDE SEQUENCE [LARGE SCALE GENOMIC DNA]</scope>
    <source>
        <strain evidence="2 3">ATCC 51939</strain>
    </source>
</reference>
<dbReference type="Proteomes" id="UP000014541">
    <property type="component" value="Unassembled WGS sequence"/>
</dbReference>
<dbReference type="PATRIC" id="fig|1125699.3.peg.1110"/>
<dbReference type="eggNOG" id="COG0666">
    <property type="taxonomic scope" value="Bacteria"/>
</dbReference>
<evidence type="ECO:0000313" key="2">
    <source>
        <dbReference type="EMBL" id="EPF30766.1"/>
    </source>
</evidence>
<keyword evidence="3" id="KW-1185">Reference proteome</keyword>
<protein>
    <recommendedName>
        <fullName evidence="1">NAD glycohydrolase translocation F5/8 type C domain-containing protein</fullName>
    </recommendedName>
</protein>
<sequence length="291" mass="32720">MVKKTNLTLIITVLLFCLGLPVGYAEDGTVIAEYRYGGLELRESYVILTAQKAFFGNLYTSRVLPSLTEINAYTIRTEHAIPFLVRGEENKQFIILWNDEVCYLFKNSRIVPYKGAEGPVYVGLEKSECLLYVLTPAKATTASSFLKEPATATRPRMDYAAENLERFGLDAPWVENAPGAGIGEKVRFSVADDDGEFAIGKTVGFYIFNGFISFERPDLYKKNSRVKKIKMTDVKTNKSRVIALQDTPNPQFIDINDFEGTEVELDIVEVYPGTQYEDTCIAGIVLKRLRK</sequence>
<dbReference type="RefSeq" id="WP_016525377.1">
    <property type="nucleotide sequence ID" value="NZ_KE332518.1"/>
</dbReference>
<dbReference type="OrthoDB" id="370758at2"/>
<evidence type="ECO:0000259" key="1">
    <source>
        <dbReference type="Pfam" id="PF25302"/>
    </source>
</evidence>
<dbReference type="STRING" id="1125699.HMPREF9194_01087"/>
<dbReference type="HOGENOM" id="CLU_1053320_0_0_12"/>
<dbReference type="NCBIfam" id="NF047619">
    <property type="entry name" value="NADase_discoid"/>
    <property type="match status" value="1"/>
</dbReference>
<accession>S3K1J4</accession>
<dbReference type="AlphaFoldDB" id="S3K1J4"/>
<organism evidence="2 3">
    <name type="scientific">Treponema maltophilum ATCC 51939</name>
    <dbReference type="NCBI Taxonomy" id="1125699"/>
    <lineage>
        <taxon>Bacteria</taxon>
        <taxon>Pseudomonadati</taxon>
        <taxon>Spirochaetota</taxon>
        <taxon>Spirochaetia</taxon>
        <taxon>Spirochaetales</taxon>
        <taxon>Treponemataceae</taxon>
        <taxon>Treponema</taxon>
    </lineage>
</organism>
<dbReference type="Pfam" id="PF25302">
    <property type="entry name" value="NADase_transloc"/>
    <property type="match status" value="1"/>
</dbReference>
<dbReference type="InterPro" id="IPR057561">
    <property type="entry name" value="NADase_transloc"/>
</dbReference>
<proteinExistence type="predicted"/>
<evidence type="ECO:0000313" key="3">
    <source>
        <dbReference type="Proteomes" id="UP000014541"/>
    </source>
</evidence>
<gene>
    <name evidence="2" type="ORF">HMPREF9194_01087</name>
</gene>
<name>S3K1J4_TREMA</name>